<keyword evidence="4" id="KW-0813">Transport</keyword>
<dbReference type="PROSITE" id="PS00154">
    <property type="entry name" value="ATPASE_E1_E2"/>
    <property type="match status" value="1"/>
</dbReference>
<dbReference type="InterPro" id="IPR023214">
    <property type="entry name" value="HAD_sf"/>
</dbReference>
<feature type="transmembrane region" description="Helical" evidence="19">
    <location>
        <begin position="1175"/>
        <end position="1193"/>
    </location>
</feature>
<feature type="binding site" evidence="17">
    <location>
        <position position="1039"/>
    </location>
    <ligand>
        <name>ATP</name>
        <dbReference type="ChEBI" id="CHEBI:30616"/>
    </ligand>
</feature>
<evidence type="ECO:0000256" key="20">
    <source>
        <dbReference type="SAM" id="MobiDB-lite"/>
    </source>
</evidence>
<dbReference type="SFLD" id="SFLDF00027">
    <property type="entry name" value="p-type_atpase"/>
    <property type="match status" value="1"/>
</dbReference>
<feature type="region of interest" description="Disordered" evidence="20">
    <location>
        <begin position="465"/>
        <end position="488"/>
    </location>
</feature>
<dbReference type="InterPro" id="IPR023298">
    <property type="entry name" value="ATPase_P-typ_TM_dom_sf"/>
</dbReference>
<feature type="binding site" evidence="18">
    <location>
        <position position="633"/>
    </location>
    <ligand>
        <name>Mg(2+)</name>
        <dbReference type="ChEBI" id="CHEBI:18420"/>
    </ligand>
</feature>
<dbReference type="GO" id="GO:0005886">
    <property type="term" value="C:plasma membrane"/>
    <property type="evidence" value="ECO:0007669"/>
    <property type="project" value="TreeGrafter"/>
</dbReference>
<dbReference type="GO" id="GO:0010008">
    <property type="term" value="C:endosome membrane"/>
    <property type="evidence" value="ECO:0007669"/>
    <property type="project" value="UniProtKB-SubCell"/>
</dbReference>
<evidence type="ECO:0000313" key="24">
    <source>
        <dbReference type="Proteomes" id="UP000800035"/>
    </source>
</evidence>
<gene>
    <name evidence="23" type="ORF">CC80DRAFT_589875</name>
</gene>
<evidence type="ECO:0000259" key="21">
    <source>
        <dbReference type="Pfam" id="PF16209"/>
    </source>
</evidence>
<keyword evidence="11 19" id="KW-1133">Transmembrane helix</keyword>
<dbReference type="InterPro" id="IPR032630">
    <property type="entry name" value="P_typ_ATPase_c"/>
</dbReference>
<evidence type="ECO:0000313" key="23">
    <source>
        <dbReference type="EMBL" id="KAF1961535.1"/>
    </source>
</evidence>
<dbReference type="SUPFAM" id="SSF81665">
    <property type="entry name" value="Calcium ATPase, transmembrane domain M"/>
    <property type="match status" value="1"/>
</dbReference>
<dbReference type="NCBIfam" id="TIGR01494">
    <property type="entry name" value="ATPase_P-type"/>
    <property type="match status" value="2"/>
</dbReference>
<dbReference type="SFLD" id="SFLDG00002">
    <property type="entry name" value="C1.7:_P-type_atpase_like"/>
    <property type="match status" value="1"/>
</dbReference>
<dbReference type="SFLD" id="SFLDS00003">
    <property type="entry name" value="Haloacid_Dehalogenase"/>
    <property type="match status" value="1"/>
</dbReference>
<feature type="binding site" evidence="17">
    <location>
        <position position="635"/>
    </location>
    <ligand>
        <name>ATP</name>
        <dbReference type="ChEBI" id="CHEBI:30616"/>
    </ligand>
</feature>
<dbReference type="InterPro" id="IPR036412">
    <property type="entry name" value="HAD-like_sf"/>
</dbReference>
<comment type="similarity">
    <text evidence="3 19">Belongs to the cation transport ATPase (P-type) (TC 3.A.3) family. Type IV subfamily.</text>
</comment>
<feature type="domain" description="P-type ATPase C-terminal" evidence="22">
    <location>
        <begin position="1063"/>
        <end position="1303"/>
    </location>
</feature>
<evidence type="ECO:0000256" key="12">
    <source>
        <dbReference type="ARBA" id="ARBA00023055"/>
    </source>
</evidence>
<keyword evidence="7 17" id="KW-0547">Nucleotide-binding</keyword>
<feature type="binding site" evidence="17">
    <location>
        <position position="847"/>
    </location>
    <ligand>
        <name>ATP</name>
        <dbReference type="ChEBI" id="CHEBI:30616"/>
    </ligand>
</feature>
<keyword evidence="13 19" id="KW-0472">Membrane</keyword>
<evidence type="ECO:0000256" key="18">
    <source>
        <dbReference type="PIRSR" id="PIRSR606539-3"/>
    </source>
</evidence>
<dbReference type="Gene3D" id="2.70.150.10">
    <property type="entry name" value="Calcium-transporting ATPase, cytoplasmic transduction domain A"/>
    <property type="match status" value="1"/>
</dbReference>
<feature type="binding site" evidence="17">
    <location>
        <position position="741"/>
    </location>
    <ligand>
        <name>ATP</name>
        <dbReference type="ChEBI" id="CHEBI:30616"/>
    </ligand>
</feature>
<feature type="compositionally biased region" description="Polar residues" evidence="20">
    <location>
        <begin position="171"/>
        <end position="183"/>
    </location>
</feature>
<dbReference type="InterPro" id="IPR032631">
    <property type="entry name" value="P-type_ATPase_N"/>
</dbReference>
<feature type="compositionally biased region" description="Polar residues" evidence="20">
    <location>
        <begin position="123"/>
        <end position="145"/>
    </location>
</feature>
<feature type="binding site" evidence="18">
    <location>
        <position position="1036"/>
    </location>
    <ligand>
        <name>Mg(2+)</name>
        <dbReference type="ChEBI" id="CHEBI:18420"/>
    </ligand>
</feature>
<evidence type="ECO:0000256" key="2">
    <source>
        <dbReference type="ARBA" id="ARBA00004337"/>
    </source>
</evidence>
<reference evidence="23" key="1">
    <citation type="journal article" date="2020" name="Stud. Mycol.">
        <title>101 Dothideomycetes genomes: a test case for predicting lifestyles and emergence of pathogens.</title>
        <authorList>
            <person name="Haridas S."/>
            <person name="Albert R."/>
            <person name="Binder M."/>
            <person name="Bloem J."/>
            <person name="Labutti K."/>
            <person name="Salamov A."/>
            <person name="Andreopoulos B."/>
            <person name="Baker S."/>
            <person name="Barry K."/>
            <person name="Bills G."/>
            <person name="Bluhm B."/>
            <person name="Cannon C."/>
            <person name="Castanera R."/>
            <person name="Culley D."/>
            <person name="Daum C."/>
            <person name="Ezra D."/>
            <person name="Gonzalez J."/>
            <person name="Henrissat B."/>
            <person name="Kuo A."/>
            <person name="Liang C."/>
            <person name="Lipzen A."/>
            <person name="Lutzoni F."/>
            <person name="Magnuson J."/>
            <person name="Mondo S."/>
            <person name="Nolan M."/>
            <person name="Ohm R."/>
            <person name="Pangilinan J."/>
            <person name="Park H.-J."/>
            <person name="Ramirez L."/>
            <person name="Alfaro M."/>
            <person name="Sun H."/>
            <person name="Tritt A."/>
            <person name="Yoshinaga Y."/>
            <person name="Zwiers L.-H."/>
            <person name="Turgeon B."/>
            <person name="Goodwin S."/>
            <person name="Spatafora J."/>
            <person name="Crous P."/>
            <person name="Grigoriev I."/>
        </authorList>
    </citation>
    <scope>NUCLEOTIDE SEQUENCE</scope>
    <source>
        <strain evidence="23">CBS 675.92</strain>
    </source>
</reference>
<name>A0A6A5U9J1_9PLEO</name>
<evidence type="ECO:0000256" key="1">
    <source>
        <dbReference type="ARBA" id="ARBA00001946"/>
    </source>
</evidence>
<dbReference type="NCBIfam" id="TIGR01652">
    <property type="entry name" value="ATPase-Plipid"/>
    <property type="match status" value="1"/>
</dbReference>
<proteinExistence type="inferred from homology"/>
<evidence type="ECO:0000256" key="15">
    <source>
        <dbReference type="ARBA" id="ARBA00049128"/>
    </source>
</evidence>
<feature type="transmembrane region" description="Helical" evidence="19">
    <location>
        <begin position="1239"/>
        <end position="1256"/>
    </location>
</feature>
<dbReference type="GO" id="GO:0005802">
    <property type="term" value="C:trans-Golgi network"/>
    <property type="evidence" value="ECO:0007669"/>
    <property type="project" value="TreeGrafter"/>
</dbReference>
<feature type="binding site" evidence="17">
    <location>
        <position position="1010"/>
    </location>
    <ligand>
        <name>ATP</name>
        <dbReference type="ChEBI" id="CHEBI:30616"/>
    </ligand>
</feature>
<feature type="binding site" evidence="17">
    <location>
        <position position="633"/>
    </location>
    <ligand>
        <name>ATP</name>
        <dbReference type="ChEBI" id="CHEBI:30616"/>
    </ligand>
</feature>
<dbReference type="Gene3D" id="3.40.1110.10">
    <property type="entry name" value="Calcium-transporting ATPase, cytoplasmic domain N"/>
    <property type="match status" value="1"/>
</dbReference>
<feature type="binding site" evidence="17">
    <location>
        <position position="928"/>
    </location>
    <ligand>
        <name>ATP</name>
        <dbReference type="ChEBI" id="CHEBI:30616"/>
    </ligand>
</feature>
<dbReference type="InterPro" id="IPR006539">
    <property type="entry name" value="P-type_ATPase_IV"/>
</dbReference>
<feature type="transmembrane region" description="Helical" evidence="19">
    <location>
        <begin position="544"/>
        <end position="562"/>
    </location>
</feature>
<dbReference type="PRINTS" id="PR00119">
    <property type="entry name" value="CATATPASE"/>
</dbReference>
<dbReference type="FunFam" id="3.40.1110.10:FF:000067">
    <property type="entry name" value="Phospholipid-transporting ATPase"/>
    <property type="match status" value="1"/>
</dbReference>
<evidence type="ECO:0000256" key="8">
    <source>
        <dbReference type="ARBA" id="ARBA00022840"/>
    </source>
</evidence>
<feature type="binding site" evidence="18">
    <location>
        <position position="635"/>
    </location>
    <ligand>
        <name>Mg(2+)</name>
        <dbReference type="ChEBI" id="CHEBI:18420"/>
    </ligand>
</feature>
<dbReference type="InterPro" id="IPR001757">
    <property type="entry name" value="P_typ_ATPase"/>
</dbReference>
<dbReference type="GO" id="GO:0016887">
    <property type="term" value="F:ATP hydrolysis activity"/>
    <property type="evidence" value="ECO:0007669"/>
    <property type="project" value="InterPro"/>
</dbReference>
<feature type="domain" description="P-type ATPase N-terminal" evidence="21">
    <location>
        <begin position="180"/>
        <end position="231"/>
    </location>
</feature>
<keyword evidence="24" id="KW-1185">Reference proteome</keyword>
<evidence type="ECO:0000256" key="11">
    <source>
        <dbReference type="ARBA" id="ARBA00022989"/>
    </source>
</evidence>
<dbReference type="GO" id="GO:0006890">
    <property type="term" value="P:retrograde vesicle-mediated transport, Golgi to endoplasmic reticulum"/>
    <property type="evidence" value="ECO:0007669"/>
    <property type="project" value="TreeGrafter"/>
</dbReference>
<keyword evidence="6 18" id="KW-0479">Metal-binding</keyword>
<keyword evidence="9 18" id="KW-0460">Magnesium</keyword>
<evidence type="ECO:0000256" key="10">
    <source>
        <dbReference type="ARBA" id="ARBA00022967"/>
    </source>
</evidence>
<evidence type="ECO:0000259" key="22">
    <source>
        <dbReference type="Pfam" id="PF16212"/>
    </source>
</evidence>
<feature type="binding site" evidence="17">
    <location>
        <position position="930"/>
    </location>
    <ligand>
        <name>ATP</name>
        <dbReference type="ChEBI" id="CHEBI:30616"/>
    </ligand>
</feature>
<feature type="region of interest" description="Disordered" evidence="20">
    <location>
        <begin position="364"/>
        <end position="384"/>
    </location>
</feature>
<feature type="binding site" evidence="17">
    <location>
        <position position="818"/>
    </location>
    <ligand>
        <name>ATP</name>
        <dbReference type="ChEBI" id="CHEBI:30616"/>
    </ligand>
</feature>
<dbReference type="Gene3D" id="3.40.50.1000">
    <property type="entry name" value="HAD superfamily/HAD-like"/>
    <property type="match status" value="1"/>
</dbReference>
<dbReference type="Pfam" id="PF16212">
    <property type="entry name" value="PhoLip_ATPase_C"/>
    <property type="match status" value="1"/>
</dbReference>
<feature type="binding site" evidence="17">
    <location>
        <position position="929"/>
    </location>
    <ligand>
        <name>ATP</name>
        <dbReference type="ChEBI" id="CHEBI:30616"/>
    </ligand>
</feature>
<keyword evidence="8 17" id="KW-0067">ATP-binding</keyword>
<feature type="region of interest" description="Disordered" evidence="20">
    <location>
        <begin position="1"/>
        <end position="183"/>
    </location>
</feature>
<dbReference type="PANTHER" id="PTHR24092">
    <property type="entry name" value="PROBABLE PHOSPHOLIPID-TRANSPORTING ATPASE"/>
    <property type="match status" value="1"/>
</dbReference>
<feature type="binding site" evidence="17">
    <location>
        <position position="1040"/>
    </location>
    <ligand>
        <name>ATP</name>
        <dbReference type="ChEBI" id="CHEBI:30616"/>
    </ligand>
</feature>
<feature type="compositionally biased region" description="Basic residues" evidence="20">
    <location>
        <begin position="40"/>
        <end position="50"/>
    </location>
</feature>
<evidence type="ECO:0000256" key="9">
    <source>
        <dbReference type="ARBA" id="ARBA00022842"/>
    </source>
</evidence>
<evidence type="ECO:0000256" key="3">
    <source>
        <dbReference type="ARBA" id="ARBA00008109"/>
    </source>
</evidence>
<feature type="binding site" evidence="17">
    <location>
        <position position="785"/>
    </location>
    <ligand>
        <name>ATP</name>
        <dbReference type="ChEBI" id="CHEBI:30616"/>
    </ligand>
</feature>
<evidence type="ECO:0000256" key="5">
    <source>
        <dbReference type="ARBA" id="ARBA00022692"/>
    </source>
</evidence>
<feature type="binding site" evidence="17">
    <location>
        <position position="634"/>
    </location>
    <ligand>
        <name>ATP</name>
        <dbReference type="ChEBI" id="CHEBI:30616"/>
    </ligand>
</feature>
<dbReference type="InterPro" id="IPR018303">
    <property type="entry name" value="ATPase_P-typ_P_site"/>
</dbReference>
<keyword evidence="10 19" id="KW-1278">Translocase</keyword>
<accession>A0A6A5U9J1</accession>
<dbReference type="InterPro" id="IPR023299">
    <property type="entry name" value="ATPase_P-typ_cyto_dom_N"/>
</dbReference>
<sequence>MAAPHQYHQPNAPDEDSDLELDLEELDPLAANSQASTSPPRRKSKEHRKPYHELGARIPLRNLRVGRLRGKRRQEPEEEDLRALIDDDGGANRNSDGSYGQSGDDDAPLLPSHNARRRDHQRAPSSTMSRLQSSIRLPSFLSSPSPNRPGGIQLEEGGGESDAEEEHDPTTQRTIATGQAQTSRFPANAVSNAKYTPWSFLPRTLYNEFSFFINMYFLLVALSQVIPALRLGYLSTYVAPLAFVITITLGKEALDDIARRRRDAEANSEPYTVLKFEENSIGNGLAPGKSSAQKRKARKMQRGNSRMTDIEDEEQQISTTKGVATATFWELIKPSRSLKVGDVVKLGKDQRVPADMVILKSYSQDATPPPHAKPNIVDNPPGLLDDAVEQAAPMEDSGSGDAAAGSSGEAFIRTDQLDGETDWKLRLTSPLTQNLDVGEYTRLRVVAGKPDKKVNEFYGTVELLPRRQRQYDPHEQEQPTTEQTQSAPLGIDNTIWANTVLASSCNVLAVVIYTGPQTRQALSTSPSRSKTGLLELEINSLTKFLCIFTLSLSFVLVALAGFREIDHRQWYVSMLRFLILFSTIVPVGLRVNLDMGKSVYAWFIEHDKSIPGTVVRTSTIPEDLGRVEYLLSDKTGTLTQNEMEMKKIHVGTVSYANEAMDEVASYVQQSFSTPTGEPPAFLTPSSTYVAPLTSATRTRREIGSRVRDVVLALALCHNVTPITEEEDGKMVTNYQASSPDEIAIIRWTEAVGLKLLQRDRESMTLQSCDSGNNVVRVRILNVFPFTSESKRMGIVIKFYQGPLTSPSEDDGEIWFFQKGADTVMTSIVAANDWLDEETANMAREGLRTLVVGRKKLSAETYQDFSAKHAQASLALHNRDNAVSEVVKEYLERDLELLGVTGVEDKLQKDVKPSLELLRNAGIKIWMLTGDKVETARCVAVSSKLVARGQYVHTIAKLKRKELAHSSLDFLRGKTDACLLIDGESLALMLTHYRQEFISIAVLLPAVVACRCSPTQKADIALLIRSYTKKRVCCIGDGGNDVSMIQAADVGVGIVGKEGKQASLAADFSIEQFCYLVKLLVWHGRNSYKRSAKLSQFVIHRGLIISICQTLYSIASHFRPDALYRDWLLVGYSTIYTMMPVFSLVLDRDVDESVANLYPELYAELKLGRSLSTKSFLIWVLVSIYQGSIIQGLSQLLVGVGSPTTSDSDTGDAVFKRMVSVSFSVLVMNELVMVAMEVTTWHWIMIASIVGTAGIYWGSVPALGRYFELAYMSSLGFWWRFAVVVGISLVPPYAGKILGRTLKPPSYRKVQGV</sequence>
<evidence type="ECO:0000256" key="17">
    <source>
        <dbReference type="PIRSR" id="PIRSR606539-2"/>
    </source>
</evidence>
<dbReference type="Pfam" id="PF13246">
    <property type="entry name" value="Cation_ATPase"/>
    <property type="match status" value="1"/>
</dbReference>
<dbReference type="EC" id="7.6.2.1" evidence="19"/>
<dbReference type="GO" id="GO:0006897">
    <property type="term" value="P:endocytosis"/>
    <property type="evidence" value="ECO:0007669"/>
    <property type="project" value="TreeGrafter"/>
</dbReference>
<dbReference type="SUPFAM" id="SSF81653">
    <property type="entry name" value="Calcium ATPase, transduction domain A"/>
    <property type="match status" value="1"/>
</dbReference>
<keyword evidence="5 19" id="KW-0812">Transmembrane</keyword>
<feature type="compositionally biased region" description="Acidic residues" evidence="20">
    <location>
        <begin position="13"/>
        <end position="27"/>
    </location>
</feature>
<feature type="compositionally biased region" description="Basic residues" evidence="20">
    <location>
        <begin position="292"/>
        <end position="301"/>
    </location>
</feature>
<evidence type="ECO:0000256" key="4">
    <source>
        <dbReference type="ARBA" id="ARBA00022448"/>
    </source>
</evidence>
<comment type="catalytic activity">
    <reaction evidence="15">
        <text>a 1,2-diacyl-sn-glycero-3-phosphoethanolamine(out) + ATP + H2O = a 1,2-diacyl-sn-glycero-3-phosphoethanolamine(in) + ADP + phosphate + H(+)</text>
        <dbReference type="Rhea" id="RHEA:66132"/>
        <dbReference type="ChEBI" id="CHEBI:15377"/>
        <dbReference type="ChEBI" id="CHEBI:15378"/>
        <dbReference type="ChEBI" id="CHEBI:30616"/>
        <dbReference type="ChEBI" id="CHEBI:43474"/>
        <dbReference type="ChEBI" id="CHEBI:64612"/>
        <dbReference type="ChEBI" id="CHEBI:456216"/>
    </reaction>
    <physiologicalReaction direction="left-to-right" evidence="15">
        <dbReference type="Rhea" id="RHEA:66133"/>
    </physiologicalReaction>
</comment>
<evidence type="ECO:0000256" key="16">
    <source>
        <dbReference type="PIRSR" id="PIRSR606539-1"/>
    </source>
</evidence>
<dbReference type="FunFam" id="3.40.50.1000:FF:000009">
    <property type="entry name" value="Phospholipid-transporting ATPase"/>
    <property type="match status" value="1"/>
</dbReference>
<dbReference type="Proteomes" id="UP000800035">
    <property type="component" value="Unassembled WGS sequence"/>
</dbReference>
<dbReference type="SUPFAM" id="SSF81660">
    <property type="entry name" value="Metal cation-transporting ATPase, ATP-binding domain N"/>
    <property type="match status" value="1"/>
</dbReference>
<protein>
    <recommendedName>
        <fullName evidence="19">Phospholipid-transporting ATPase</fullName>
        <ecNumber evidence="19">7.6.2.1</ecNumber>
    </recommendedName>
</protein>
<dbReference type="Pfam" id="PF16209">
    <property type="entry name" value="PhoLip_ATPase_N"/>
    <property type="match status" value="1"/>
</dbReference>
<feature type="transmembrane region" description="Helical" evidence="19">
    <location>
        <begin position="574"/>
        <end position="593"/>
    </location>
</feature>
<dbReference type="InterPro" id="IPR044492">
    <property type="entry name" value="P_typ_ATPase_HD_dom"/>
</dbReference>
<evidence type="ECO:0000256" key="14">
    <source>
        <dbReference type="ARBA" id="ARBA00034036"/>
    </source>
</evidence>
<feature type="transmembrane region" description="Helical" evidence="19">
    <location>
        <begin position="1213"/>
        <end position="1232"/>
    </location>
</feature>
<evidence type="ECO:0000256" key="19">
    <source>
        <dbReference type="RuleBase" id="RU362033"/>
    </source>
</evidence>
<feature type="transmembrane region" description="Helical" evidence="19">
    <location>
        <begin position="1276"/>
        <end position="1298"/>
    </location>
</feature>
<feature type="binding site" evidence="17">
    <location>
        <position position="1016"/>
    </location>
    <ligand>
        <name>ATP</name>
        <dbReference type="ChEBI" id="CHEBI:30616"/>
    </ligand>
</feature>
<feature type="binding site" evidence="18">
    <location>
        <position position="1040"/>
    </location>
    <ligand>
        <name>Mg(2+)</name>
        <dbReference type="ChEBI" id="CHEBI:18420"/>
    </ligand>
</feature>
<comment type="subcellular location">
    <subcellularLocation>
        <location evidence="2">Endosome membrane</location>
        <topology evidence="2">Multi-pass membrane protein</topology>
    </subcellularLocation>
    <subcellularLocation>
        <location evidence="19">Membrane</location>
        <topology evidence="19">Multi-pass membrane protein</topology>
    </subcellularLocation>
</comment>
<dbReference type="SUPFAM" id="SSF56784">
    <property type="entry name" value="HAD-like"/>
    <property type="match status" value="1"/>
</dbReference>
<feature type="active site" description="4-aspartylphosphate intermediate" evidence="16">
    <location>
        <position position="633"/>
    </location>
</feature>
<comment type="cofactor">
    <cofactor evidence="1 18">
        <name>Mg(2+)</name>
        <dbReference type="ChEBI" id="CHEBI:18420"/>
    </cofactor>
</comment>
<feature type="region of interest" description="Disordered" evidence="20">
    <location>
        <begin position="282"/>
        <end position="316"/>
    </location>
</feature>
<dbReference type="GO" id="GO:0140326">
    <property type="term" value="F:ATPase-coupled intramembrane lipid transporter activity"/>
    <property type="evidence" value="ECO:0007669"/>
    <property type="project" value="UniProtKB-EC"/>
</dbReference>
<dbReference type="InterPro" id="IPR008250">
    <property type="entry name" value="ATPase_P-typ_transduc_dom_A_sf"/>
</dbReference>
<feature type="compositionally biased region" description="Acidic residues" evidence="20">
    <location>
        <begin position="157"/>
        <end position="167"/>
    </location>
</feature>
<keyword evidence="12" id="KW-0445">Lipid transport</keyword>
<dbReference type="GO" id="GO:0045332">
    <property type="term" value="P:phospholipid translocation"/>
    <property type="evidence" value="ECO:0007669"/>
    <property type="project" value="TreeGrafter"/>
</dbReference>
<evidence type="ECO:0000256" key="7">
    <source>
        <dbReference type="ARBA" id="ARBA00022741"/>
    </source>
</evidence>
<feature type="transmembrane region" description="Helical" evidence="19">
    <location>
        <begin position="1126"/>
        <end position="1145"/>
    </location>
</feature>
<dbReference type="OrthoDB" id="377733at2759"/>
<comment type="catalytic activity">
    <reaction evidence="14 19">
        <text>ATP + H2O + phospholipidSide 1 = ADP + phosphate + phospholipidSide 2.</text>
        <dbReference type="EC" id="7.6.2.1"/>
    </reaction>
</comment>
<dbReference type="EMBL" id="ML976981">
    <property type="protein sequence ID" value="KAF1961535.1"/>
    <property type="molecule type" value="Genomic_DNA"/>
</dbReference>
<evidence type="ECO:0000256" key="13">
    <source>
        <dbReference type="ARBA" id="ARBA00023136"/>
    </source>
</evidence>
<dbReference type="PANTHER" id="PTHR24092:SF5">
    <property type="entry name" value="PHOSPHOLIPID-TRANSPORTING ATPASE"/>
    <property type="match status" value="1"/>
</dbReference>
<dbReference type="GO" id="GO:0000287">
    <property type="term" value="F:magnesium ion binding"/>
    <property type="evidence" value="ECO:0007669"/>
    <property type="project" value="UniProtKB-UniRule"/>
</dbReference>
<dbReference type="GO" id="GO:0005524">
    <property type="term" value="F:ATP binding"/>
    <property type="evidence" value="ECO:0007669"/>
    <property type="project" value="UniProtKB-UniRule"/>
</dbReference>
<organism evidence="23 24">
    <name type="scientific">Byssothecium circinans</name>
    <dbReference type="NCBI Taxonomy" id="147558"/>
    <lineage>
        <taxon>Eukaryota</taxon>
        <taxon>Fungi</taxon>
        <taxon>Dikarya</taxon>
        <taxon>Ascomycota</taxon>
        <taxon>Pezizomycotina</taxon>
        <taxon>Dothideomycetes</taxon>
        <taxon>Pleosporomycetidae</taxon>
        <taxon>Pleosporales</taxon>
        <taxon>Massarineae</taxon>
        <taxon>Massarinaceae</taxon>
        <taxon>Byssothecium</taxon>
    </lineage>
</organism>
<evidence type="ECO:0000256" key="6">
    <source>
        <dbReference type="ARBA" id="ARBA00022723"/>
    </source>
</evidence>